<evidence type="ECO:0000313" key="4">
    <source>
        <dbReference type="EMBL" id="OBU03857.1"/>
    </source>
</evidence>
<dbReference type="Pfam" id="PF01979">
    <property type="entry name" value="Amidohydro_1"/>
    <property type="match status" value="1"/>
</dbReference>
<dbReference type="PANTHER" id="PTHR43794">
    <property type="entry name" value="AMINOHYDROLASE SSNA-RELATED"/>
    <property type="match status" value="1"/>
</dbReference>
<comment type="similarity">
    <text evidence="1">Belongs to the metallo-dependent hydrolases superfamily. ATZ/TRZ family.</text>
</comment>
<dbReference type="InterPro" id="IPR011059">
    <property type="entry name" value="Metal-dep_hydrolase_composite"/>
</dbReference>
<dbReference type="EMBL" id="LZEX01000042">
    <property type="protein sequence ID" value="OBU03857.1"/>
    <property type="molecule type" value="Genomic_DNA"/>
</dbReference>
<dbReference type="InterPro" id="IPR050287">
    <property type="entry name" value="MTA/SAH_deaminase"/>
</dbReference>
<dbReference type="InterPro" id="IPR032466">
    <property type="entry name" value="Metal_Hydrolase"/>
</dbReference>
<dbReference type="PANTHER" id="PTHR43794:SF11">
    <property type="entry name" value="AMIDOHYDROLASE-RELATED DOMAIN-CONTAINING PROTEIN"/>
    <property type="match status" value="1"/>
</dbReference>
<dbReference type="Proteomes" id="UP000092247">
    <property type="component" value="Unassembled WGS sequence"/>
</dbReference>
<protein>
    <recommendedName>
        <fullName evidence="3">Amidohydrolase-related domain-containing protein</fullName>
    </recommendedName>
</protein>
<dbReference type="RefSeq" id="WP_067425465.1">
    <property type="nucleotide sequence ID" value="NZ_LZEX01000042.1"/>
</dbReference>
<reference evidence="4 5" key="1">
    <citation type="submission" date="2016-06" db="EMBL/GenBank/DDBJ databases">
        <authorList>
            <person name="Kjaerup R.B."/>
            <person name="Dalgaard T.S."/>
            <person name="Juul-Madsen H.R."/>
        </authorList>
    </citation>
    <scope>NUCLEOTIDE SEQUENCE [LARGE SCALE GENOMIC DNA]</scope>
    <source>
        <strain evidence="4 5">GCSL-Mp3</strain>
    </source>
</reference>
<evidence type="ECO:0000256" key="2">
    <source>
        <dbReference type="ARBA" id="ARBA00022801"/>
    </source>
</evidence>
<dbReference type="Gene3D" id="3.20.20.140">
    <property type="entry name" value="Metal-dependent hydrolases"/>
    <property type="match status" value="1"/>
</dbReference>
<gene>
    <name evidence="4" type="ORF">AYY17_09895</name>
</gene>
<keyword evidence="2" id="KW-0378">Hydrolase</keyword>
<name>A0A1B8H446_9GAMM</name>
<sequence length="489" mass="52700">MENNKKIIRGGTFITMDESSGDIVNGALLIEGNRISAVSADIHAFDAHTDADIIDAQGAVVTPGMVDAHRHNWMALFRGVSVDESLPAFLINTFHTFGALMTADNMYAAVLNGNVSALNAGTTTVYEVNDCVNSPEHAANAVQAMKDSGIRGVYGYGMQVYDFKPVGFASMDARRACAREISDTLFSGQDRLEPGMLLSDPGTVPFAEFAAQIRLADGIGLKSATHTGAAKTSVLLRGLRELDDHGLLLPGHIHAHSNGLTGEDWKLIAKSGGHVASTPSSELQMGMGFLPYQPCVEFGIPFALGTDFVGVTTDDLFTQMNMALQIERALANDKVHQRDTMPFEITPTVREALRWATLGGAEVLGLQDEIGSLTAGKKADIIIIRHKDGFAPAMHPVGSVVQMTHANDVDTVIADGVIRKRHGQSDGFDTAKIVHLSQVALAELEPKIKKLNILDAEAVEKFFRIGERMASFHFSQAYSEEFFAQAMKS</sequence>
<organism evidence="4 5">
    <name type="scientific">Morganella psychrotolerans</name>
    <dbReference type="NCBI Taxonomy" id="368603"/>
    <lineage>
        <taxon>Bacteria</taxon>
        <taxon>Pseudomonadati</taxon>
        <taxon>Pseudomonadota</taxon>
        <taxon>Gammaproteobacteria</taxon>
        <taxon>Enterobacterales</taxon>
        <taxon>Morganellaceae</taxon>
        <taxon>Morganella</taxon>
    </lineage>
</organism>
<dbReference type="Gene3D" id="2.30.40.10">
    <property type="entry name" value="Urease, subunit C, domain 1"/>
    <property type="match status" value="1"/>
</dbReference>
<proteinExistence type="inferred from homology"/>
<dbReference type="GO" id="GO:0016810">
    <property type="term" value="F:hydrolase activity, acting on carbon-nitrogen (but not peptide) bonds"/>
    <property type="evidence" value="ECO:0007669"/>
    <property type="project" value="InterPro"/>
</dbReference>
<accession>A0A1B8H446</accession>
<evidence type="ECO:0000259" key="3">
    <source>
        <dbReference type="Pfam" id="PF01979"/>
    </source>
</evidence>
<dbReference type="AlphaFoldDB" id="A0A1B8H446"/>
<comment type="caution">
    <text evidence="4">The sequence shown here is derived from an EMBL/GenBank/DDBJ whole genome shotgun (WGS) entry which is preliminary data.</text>
</comment>
<dbReference type="InterPro" id="IPR006680">
    <property type="entry name" value="Amidohydro-rel"/>
</dbReference>
<dbReference type="SUPFAM" id="SSF51556">
    <property type="entry name" value="Metallo-dependent hydrolases"/>
    <property type="match status" value="1"/>
</dbReference>
<dbReference type="SUPFAM" id="SSF51338">
    <property type="entry name" value="Composite domain of metallo-dependent hydrolases"/>
    <property type="match status" value="1"/>
</dbReference>
<evidence type="ECO:0000256" key="1">
    <source>
        <dbReference type="ARBA" id="ARBA00006745"/>
    </source>
</evidence>
<evidence type="ECO:0000313" key="5">
    <source>
        <dbReference type="Proteomes" id="UP000092247"/>
    </source>
</evidence>
<feature type="domain" description="Amidohydrolase-related" evidence="3">
    <location>
        <begin position="60"/>
        <end position="418"/>
    </location>
</feature>